<dbReference type="PANTHER" id="PTHR46411:SF3">
    <property type="entry name" value="AAA+ ATPASE DOMAIN-CONTAINING PROTEIN"/>
    <property type="match status" value="1"/>
</dbReference>
<dbReference type="InterPro" id="IPR054289">
    <property type="entry name" value="DUF7025"/>
</dbReference>
<feature type="compositionally biased region" description="Basic and acidic residues" evidence="1">
    <location>
        <begin position="983"/>
        <end position="1024"/>
    </location>
</feature>
<dbReference type="GO" id="GO:0016887">
    <property type="term" value="F:ATP hydrolysis activity"/>
    <property type="evidence" value="ECO:0007669"/>
    <property type="project" value="InterPro"/>
</dbReference>
<dbReference type="OrthoDB" id="10042665at2759"/>
<dbReference type="InterPro" id="IPR003959">
    <property type="entry name" value="ATPase_AAA_core"/>
</dbReference>
<organism evidence="3 4">
    <name type="scientific">Alectoria fallacina</name>
    <dbReference type="NCBI Taxonomy" id="1903189"/>
    <lineage>
        <taxon>Eukaryota</taxon>
        <taxon>Fungi</taxon>
        <taxon>Dikarya</taxon>
        <taxon>Ascomycota</taxon>
        <taxon>Pezizomycotina</taxon>
        <taxon>Lecanoromycetes</taxon>
        <taxon>OSLEUM clade</taxon>
        <taxon>Lecanoromycetidae</taxon>
        <taxon>Lecanorales</taxon>
        <taxon>Lecanorineae</taxon>
        <taxon>Parmeliaceae</taxon>
        <taxon>Alectoria</taxon>
    </lineage>
</organism>
<name>A0A8H3FFG0_9LECA</name>
<comment type="caution">
    <text evidence="3">The sequence shown here is derived from an EMBL/GenBank/DDBJ whole genome shotgun (WGS) entry which is preliminary data.</text>
</comment>
<feature type="region of interest" description="Disordered" evidence="1">
    <location>
        <begin position="1"/>
        <end position="61"/>
    </location>
</feature>
<protein>
    <recommendedName>
        <fullName evidence="2">AAA+ ATPase domain-containing protein</fullName>
    </recommendedName>
</protein>
<feature type="compositionally biased region" description="Polar residues" evidence="1">
    <location>
        <begin position="247"/>
        <end position="265"/>
    </location>
</feature>
<feature type="compositionally biased region" description="Basic and acidic residues" evidence="1">
    <location>
        <begin position="266"/>
        <end position="275"/>
    </location>
</feature>
<dbReference type="InterPro" id="IPR003593">
    <property type="entry name" value="AAA+_ATPase"/>
</dbReference>
<dbReference type="Pfam" id="PF22942">
    <property type="entry name" value="DUF7025"/>
    <property type="match status" value="1"/>
</dbReference>
<gene>
    <name evidence="3" type="ORF">ALECFALPRED_002111</name>
</gene>
<dbReference type="PANTHER" id="PTHR46411">
    <property type="entry name" value="FAMILY ATPASE, PUTATIVE-RELATED"/>
    <property type="match status" value="1"/>
</dbReference>
<dbReference type="AlphaFoldDB" id="A0A8H3FFG0"/>
<feature type="compositionally biased region" description="Polar residues" evidence="1">
    <location>
        <begin position="8"/>
        <end position="17"/>
    </location>
</feature>
<reference evidence="3" key="1">
    <citation type="submission" date="2021-03" db="EMBL/GenBank/DDBJ databases">
        <authorList>
            <person name="Tagirdzhanova G."/>
        </authorList>
    </citation>
    <scope>NUCLEOTIDE SEQUENCE</scope>
</reference>
<feature type="region of interest" description="Disordered" evidence="1">
    <location>
        <begin position="243"/>
        <end position="291"/>
    </location>
</feature>
<dbReference type="GO" id="GO:0005524">
    <property type="term" value="F:ATP binding"/>
    <property type="evidence" value="ECO:0007669"/>
    <property type="project" value="InterPro"/>
</dbReference>
<proteinExistence type="predicted"/>
<dbReference type="EMBL" id="CAJPDR010000156">
    <property type="protein sequence ID" value="CAF9922514.1"/>
    <property type="molecule type" value="Genomic_DNA"/>
</dbReference>
<feature type="region of interest" description="Disordered" evidence="1">
    <location>
        <begin position="142"/>
        <end position="173"/>
    </location>
</feature>
<dbReference type="SMART" id="SM00382">
    <property type="entry name" value="AAA"/>
    <property type="match status" value="1"/>
</dbReference>
<keyword evidence="4" id="KW-1185">Reference proteome</keyword>
<dbReference type="Proteomes" id="UP000664203">
    <property type="component" value="Unassembled WGS sequence"/>
</dbReference>
<evidence type="ECO:0000256" key="1">
    <source>
        <dbReference type="SAM" id="MobiDB-lite"/>
    </source>
</evidence>
<dbReference type="Gene3D" id="3.40.50.300">
    <property type="entry name" value="P-loop containing nucleotide triphosphate hydrolases"/>
    <property type="match status" value="1"/>
</dbReference>
<dbReference type="SUPFAM" id="SSF52540">
    <property type="entry name" value="P-loop containing nucleoside triphosphate hydrolases"/>
    <property type="match status" value="1"/>
</dbReference>
<accession>A0A8H3FFG0</accession>
<feature type="compositionally biased region" description="Basic residues" evidence="1">
    <location>
        <begin position="146"/>
        <end position="160"/>
    </location>
</feature>
<dbReference type="CDD" id="cd19481">
    <property type="entry name" value="RecA-like_protease"/>
    <property type="match status" value="1"/>
</dbReference>
<feature type="domain" description="AAA+ ATPase" evidence="2">
    <location>
        <begin position="702"/>
        <end position="829"/>
    </location>
</feature>
<feature type="region of interest" description="Disordered" evidence="1">
    <location>
        <begin position="953"/>
        <end position="1036"/>
    </location>
</feature>
<evidence type="ECO:0000313" key="3">
    <source>
        <dbReference type="EMBL" id="CAF9922514.1"/>
    </source>
</evidence>
<sequence length="1036" mass="117966">MIVAPENPKQSKTSEPPTVSIPFGADLKSGRDIQPPESKLEDSQINGSNHHGRPEDTNPHYDEYTTLLKKHLGVVESELSRLKGLQTSEPGLADKKDTSRDIKVDEKDMQAQDAKIQRVPQWEWRDVKNERAIKPKMPTLIVSSKGHGRVGRRSNGRRSSRQNDAADSGDLNLREDSSFDSAYRLAINSRILLNLLGDCSGTDFPEDRNVWVRPFKYLVAYETEIREALQDAEVTFDQVEARPKSSDLVNSMQNPNGVNTSGTESTQERRAENADAAKLAPQVGDTDESRAKAERDQLRCLVNFMDTDMKDIFDVKRQVINQTLKEVAFENLWLLYRPGDLVYSTEYSEKSSEYQAYRVLHVTGGRPVLDTVNESGFRPVEDRSWDDESENEEKACDTIRGSPSNVTPFIIDCFSIDFDGSRLGPKSKRFVIPTYSGERKVDALEVCPSFFHPQHGKIHGAMVTRGRRFTQLANGTHKRYSGTTLRESRELWRTSLHWWNYTIHDEEVLPLLTTHCFSLVHSEVMLDQAAAVTHYRKAVEKWRLKIGGGVISVPTVADSREVFDPLPVKRDEDLSSDVFDDSIIDRDRRNDFVNSTTLLKSRDIFDPSLSDDYVMLLPFRVYGYAMLNRKWFPLNINLISDITPDQVRTSAAGYEDLVLPDGHKKLLQAIVKNQVRDPKQISGGRVEDPDEFQMDVVKGKGKGLIILLHGAPGVGKTSTAECVAAQLKRPLLPITCGDISTSVKQAEETLQEYCALAYRWKCVLLLDEADVFLAKREKGDITRNGLVSVFLRVLEYFSGVIILTTNRVGEFDEAFRSRIHVSLYYPKLDQDATLQIWERSLSRLRHSGLQLDFSEDDIRKFAQDHWLENEQRPSRHWNGRQIKNAFQTAMALANWEFYEMKQGRTLERPLLKPKHFDRVARTSAHFDDYISDIHNISDDTFSVLAARDELRKDTHPAMSHGRSQTQDFVPRSKRTTPARRGAVTRDARMDESKKVEGNSDKKVRELELELELMKLKQASGKEEVQAQAGDDEDEEW</sequence>
<dbReference type="InterPro" id="IPR056599">
    <property type="entry name" value="AAA_lid_fung"/>
</dbReference>
<dbReference type="Pfam" id="PF00004">
    <property type="entry name" value="AAA"/>
    <property type="match status" value="1"/>
</dbReference>
<evidence type="ECO:0000259" key="2">
    <source>
        <dbReference type="SMART" id="SM00382"/>
    </source>
</evidence>
<evidence type="ECO:0000313" key="4">
    <source>
        <dbReference type="Proteomes" id="UP000664203"/>
    </source>
</evidence>
<feature type="compositionally biased region" description="Basic and acidic residues" evidence="1">
    <location>
        <begin position="52"/>
        <end position="61"/>
    </location>
</feature>
<dbReference type="InterPro" id="IPR027417">
    <property type="entry name" value="P-loop_NTPase"/>
</dbReference>
<dbReference type="Pfam" id="PF23232">
    <property type="entry name" value="AAA_lid_13"/>
    <property type="match status" value="1"/>
</dbReference>